<evidence type="ECO:0000313" key="4">
    <source>
        <dbReference type="EMBL" id="QPF14431.1"/>
    </source>
</evidence>
<evidence type="ECO:0000313" key="5">
    <source>
        <dbReference type="Proteomes" id="UP000194699"/>
    </source>
</evidence>
<evidence type="ECO:0000313" key="6">
    <source>
        <dbReference type="Proteomes" id="UP000248662"/>
    </source>
</evidence>
<evidence type="ECO:0000313" key="7">
    <source>
        <dbReference type="Proteomes" id="UP000594659"/>
    </source>
</evidence>
<accession>A0A241ZE27</accession>
<evidence type="ECO:0000313" key="3">
    <source>
        <dbReference type="EMBL" id="PZM11677.1"/>
    </source>
</evidence>
<dbReference type="Proteomes" id="UP000248662">
    <property type="component" value="Unassembled WGS sequence"/>
</dbReference>
<dbReference type="EMBL" id="CP062919">
    <property type="protein sequence ID" value="QPF14431.1"/>
    <property type="molecule type" value="Genomic_DNA"/>
</dbReference>
<protein>
    <submittedName>
        <fullName evidence="3">DUF4282 domain-containing protein</fullName>
    </submittedName>
</protein>
<evidence type="ECO:0000313" key="2">
    <source>
        <dbReference type="EMBL" id="OTM87321.1"/>
    </source>
</evidence>
<keyword evidence="1" id="KW-1133">Transmembrane helix</keyword>
<feature type="transmembrane region" description="Helical" evidence="1">
    <location>
        <begin position="20"/>
        <end position="39"/>
    </location>
</feature>
<keyword evidence="1" id="KW-0472">Membrane</keyword>
<dbReference type="Proteomes" id="UP000594659">
    <property type="component" value="Chromosome"/>
</dbReference>
<dbReference type="InterPro" id="IPR025557">
    <property type="entry name" value="DUF4282"/>
</dbReference>
<dbReference type="RefSeq" id="WP_005139633.1">
    <property type="nucleotide sequence ID" value="NZ_CP045541.1"/>
</dbReference>
<sequence>MKSILFLDAVLSTKIVTFAYWILLLCVWITGGVMIAGGLGGNSLPPEAASPYTSGSLGVFVGICILIFGSVVVRLWAEFWVVIFKIQQNTRRTADLLEKLGKSYNSPL</sequence>
<reference evidence="4 7" key="3">
    <citation type="submission" date="2020-09" db="EMBL/GenBank/DDBJ databases">
        <title>Resistance determinants and their genetic context in bacteria from a longitudinal study of pigs reared under conventional and antibiotic-free husbandry practices.</title>
        <authorList>
            <person name="Poulin-Laprade D."/>
            <person name="Brouard J.-S."/>
            <person name="Gagnon N."/>
            <person name="Turcotte A."/>
            <person name="Langlois A."/>
            <person name="Matte J.J."/>
            <person name="Carrillo C.D."/>
            <person name="Zaheer R."/>
            <person name="McAllister T."/>
            <person name="Topp E."/>
            <person name="Talbot G."/>
        </authorList>
    </citation>
    <scope>NUCLEOTIDE SEQUENCE [LARGE SCALE GENOMIC DNA]</scope>
    <source>
        <strain evidence="4 7">Res13-Abat-PEA21-P4-01-A</strain>
    </source>
</reference>
<dbReference type="EMBL" id="NGEL01000110">
    <property type="protein sequence ID" value="OTM87321.1"/>
    <property type="molecule type" value="Genomic_DNA"/>
</dbReference>
<organism evidence="2 5">
    <name type="scientific">Acinetobacter baumannii</name>
    <dbReference type="NCBI Taxonomy" id="470"/>
    <lineage>
        <taxon>Bacteria</taxon>
        <taxon>Pseudomonadati</taxon>
        <taxon>Pseudomonadota</taxon>
        <taxon>Gammaproteobacteria</taxon>
        <taxon>Moraxellales</taxon>
        <taxon>Moraxellaceae</taxon>
        <taxon>Acinetobacter</taxon>
        <taxon>Acinetobacter calcoaceticus/baumannii complex</taxon>
    </lineage>
</organism>
<gene>
    <name evidence="2" type="ORF">B9X95_09985</name>
    <name evidence="3" type="ORF">DOL94_16420</name>
    <name evidence="4" type="ORF">IMO23_05825</name>
</gene>
<proteinExistence type="predicted"/>
<name>A0A241ZE27_ACIBA</name>
<reference evidence="2 5" key="1">
    <citation type="submission" date="2017-05" db="EMBL/GenBank/DDBJ databases">
        <authorList>
            <person name="Song R."/>
            <person name="Chenine A.L."/>
            <person name="Ruprecht R.M."/>
        </authorList>
    </citation>
    <scope>NUCLEOTIDE SEQUENCE [LARGE SCALE GENOMIC DNA]</scope>
    <source>
        <strain evidence="2 5">PR350</strain>
    </source>
</reference>
<keyword evidence="1" id="KW-0812">Transmembrane</keyword>
<reference evidence="3 6" key="2">
    <citation type="submission" date="2018-06" db="EMBL/GenBank/DDBJ databases">
        <title>Carbapenemase-producing Acinetobacter spp. from environmental sources in an hospital from French Polynesia.</title>
        <authorList>
            <person name="Bonnin R.A."/>
            <person name="Levy M."/>
            <person name="Cuzon G."/>
            <person name="Dortet L."/>
            <person name="Naas T."/>
        </authorList>
    </citation>
    <scope>NUCLEOTIDE SEQUENCE [LARGE SCALE GENOMIC DNA]</scope>
    <source>
        <strain evidence="3 6">R10</strain>
    </source>
</reference>
<dbReference type="Proteomes" id="UP000194699">
    <property type="component" value="Unassembled WGS sequence"/>
</dbReference>
<dbReference type="Pfam" id="PF14110">
    <property type="entry name" value="DUF4282"/>
    <property type="match status" value="1"/>
</dbReference>
<feature type="transmembrane region" description="Helical" evidence="1">
    <location>
        <begin position="59"/>
        <end position="83"/>
    </location>
</feature>
<dbReference type="EMBL" id="QKWF01000204">
    <property type="protein sequence ID" value="PZM11677.1"/>
    <property type="molecule type" value="Genomic_DNA"/>
</dbReference>
<dbReference type="AlphaFoldDB" id="A0A241ZE27"/>
<evidence type="ECO:0000256" key="1">
    <source>
        <dbReference type="SAM" id="Phobius"/>
    </source>
</evidence>